<name>A0A5N6W1E7_9EURO</name>
<reference evidence="2" key="1">
    <citation type="submission" date="2019-04" db="EMBL/GenBank/DDBJ databases">
        <title>Friends and foes A comparative genomics studyof 23 Aspergillus species from section Flavi.</title>
        <authorList>
            <consortium name="DOE Joint Genome Institute"/>
            <person name="Kjaerbolling I."/>
            <person name="Vesth T."/>
            <person name="Frisvad J.C."/>
            <person name="Nybo J.L."/>
            <person name="Theobald S."/>
            <person name="Kildgaard S."/>
            <person name="Isbrandt T."/>
            <person name="Kuo A."/>
            <person name="Sato A."/>
            <person name="Lyhne E.K."/>
            <person name="Kogle M.E."/>
            <person name="Wiebenga A."/>
            <person name="Kun R.S."/>
            <person name="Lubbers R.J."/>
            <person name="Makela M.R."/>
            <person name="Barry K."/>
            <person name="Chovatia M."/>
            <person name="Clum A."/>
            <person name="Daum C."/>
            <person name="Haridas S."/>
            <person name="He G."/>
            <person name="LaButti K."/>
            <person name="Lipzen A."/>
            <person name="Mondo S."/>
            <person name="Riley R."/>
            <person name="Salamov A."/>
            <person name="Simmons B.A."/>
            <person name="Magnuson J.K."/>
            <person name="Henrissat B."/>
            <person name="Mortensen U.H."/>
            <person name="Larsen T.O."/>
            <person name="Devries R.P."/>
            <person name="Grigoriev I.V."/>
            <person name="Machida M."/>
            <person name="Baker S.E."/>
            <person name="Andersen M.R."/>
        </authorList>
    </citation>
    <scope>NUCLEOTIDE SEQUENCE [LARGE SCALE GENOMIC DNA]</scope>
    <source>
        <strain evidence="2">CBS 130015</strain>
    </source>
</reference>
<dbReference type="AlphaFoldDB" id="A0A5N6W1E7"/>
<organism evidence="1 2">
    <name type="scientific">Aspergillus transmontanensis</name>
    <dbReference type="NCBI Taxonomy" id="1034304"/>
    <lineage>
        <taxon>Eukaryota</taxon>
        <taxon>Fungi</taxon>
        <taxon>Dikarya</taxon>
        <taxon>Ascomycota</taxon>
        <taxon>Pezizomycotina</taxon>
        <taxon>Eurotiomycetes</taxon>
        <taxon>Eurotiomycetidae</taxon>
        <taxon>Eurotiales</taxon>
        <taxon>Aspergillaceae</taxon>
        <taxon>Aspergillus</taxon>
        <taxon>Aspergillus subgen. Circumdati</taxon>
    </lineage>
</organism>
<protein>
    <submittedName>
        <fullName evidence="1">Uncharacterized protein</fullName>
    </submittedName>
</protein>
<dbReference type="EMBL" id="ML738317">
    <property type="protein sequence ID" value="KAE8314593.1"/>
    <property type="molecule type" value="Genomic_DNA"/>
</dbReference>
<dbReference type="Proteomes" id="UP000325433">
    <property type="component" value="Unassembled WGS sequence"/>
</dbReference>
<keyword evidence="2" id="KW-1185">Reference proteome</keyword>
<accession>A0A5N6W1E7</accession>
<evidence type="ECO:0000313" key="1">
    <source>
        <dbReference type="EMBL" id="KAE8314593.1"/>
    </source>
</evidence>
<evidence type="ECO:0000313" key="2">
    <source>
        <dbReference type="Proteomes" id="UP000325433"/>
    </source>
</evidence>
<gene>
    <name evidence="1" type="ORF">BDV41DRAFT_575551</name>
</gene>
<sequence>MLPFVKIINEVVDRVNKDTEKIKSAEQDRLNQAPTLLTRERTEEDILYEWSSELDRVTRALGKLNNMFDRFTNGDWQSRLERWTDDDIQDLMTALENYMYAFLDKAPAKDNWPAIGPGISESFQELGGVALDMRHTIPWYLFGDDQVAATEVEEDRSAEDFVDELNDPKKFSQRLFPENAKLQKCTAPNLAISLCFIAWDPPEEEAEFGHDGDDSSQIFTPRMVAFLATCGISEHVATAFGKGAFVEEILKTNGRDTHEADFWMHW</sequence>
<proteinExistence type="predicted"/>